<dbReference type="InterPro" id="IPR011049">
    <property type="entry name" value="Serralysin-like_metalloprot_C"/>
</dbReference>
<comment type="subcellular location">
    <subcellularLocation>
        <location evidence="1">Secreted</location>
    </subcellularLocation>
</comment>
<dbReference type="SUPFAM" id="SSF51120">
    <property type="entry name" value="beta-Roll"/>
    <property type="match status" value="4"/>
</dbReference>
<sequence length="865" mass="88450">MATPVLWGEFLVNTKTNGVQKAAQLQALDNGRFLAVWQDTSDSDTGHVSAIYAQHFYSGAVPNGDPIRINTTLAGTNTNPVVTALSDGRLVYAWEHHSKVDGLDYYSIRARIFNANGSAYDGDGDGKDDNDFEIASSDVAPLTMPRIAALPKKGFVITYTDEAGDASVKAAVYGADGKPYGGTQSVNVVTDGSPANSSLIGLGDGRFISFYNDMGSIPDASTEKVYGHIFSTNGTAVTAGSQFELPEAIKAGTRPSVTALADGRFIVTWTSETGDGDGLGVRAQIYKSNGTADGSAFVVNKVTARGQTEPHVTALTNGGFAISYLDYSEFEVPQVRVAVFDKNKNHIGNDTVVSRSFGEGERVAPTLIELNDGRLIVAWGENIAGRSDDADGIRGQVLDARFEGISLPGSAENDQYVGTEYDDYLGGGIGNDHLTGKGGNDTLDGGIGNDRLDGEDGSDLLAGGAGDDSLDGGEGNDTLDGGTGADQMKGGAGSDVLTGGEGNDTLDGGEGNDTLDGGTGADQMKGGAGSDVLAGGEGNDTLDGGEGNDTLDGGTGADQMNGGAGSDSLAGGEGNDTLDGGEGNDTLDGGTGADQMNGGAGDDTYFVDNAGDVIVEFAGGGTDTVHTSVSYVLSADIENLTASGTGALTLTGNALNNVITGNNAGNVIDGGAGADVMNGGAGNDTYYVDDAGDVITDAGGLDTVMASVSFTLTTPLENLTAVGSAALELTGNNANNTIVGNDGANKLSGKLGNDLLTGGLGKDIFVFDTKPNAKTNLDKIVDFNVKDDTIHLAKSVFTKIAKKGALAKDAFWIGTSAHDASDRIIYDSKKGVLYYDPDGTGAAKAVQFATLAKKLKMTEKDFFVI</sequence>
<evidence type="ECO:0000313" key="5">
    <source>
        <dbReference type="Proteomes" id="UP000599312"/>
    </source>
</evidence>
<keyword evidence="5" id="KW-1185">Reference proteome</keyword>
<protein>
    <recommendedName>
        <fullName evidence="6">Calcium-binding protein</fullName>
    </recommendedName>
</protein>
<keyword evidence="2" id="KW-0964">Secreted</keyword>
<evidence type="ECO:0000256" key="3">
    <source>
        <dbReference type="SAM" id="MobiDB-lite"/>
    </source>
</evidence>
<dbReference type="PRINTS" id="PR00313">
    <property type="entry name" value="CABNDNGRPT"/>
</dbReference>
<gene>
    <name evidence="4" type="ORF">I2H38_01330</name>
</gene>
<proteinExistence type="predicted"/>
<dbReference type="InterPro" id="IPR050557">
    <property type="entry name" value="RTX_toxin/Mannuronan_C5-epim"/>
</dbReference>
<dbReference type="PANTHER" id="PTHR38340">
    <property type="entry name" value="S-LAYER PROTEIN"/>
    <property type="match status" value="1"/>
</dbReference>
<evidence type="ECO:0000256" key="1">
    <source>
        <dbReference type="ARBA" id="ARBA00004613"/>
    </source>
</evidence>
<dbReference type="GO" id="GO:0005576">
    <property type="term" value="C:extracellular region"/>
    <property type="evidence" value="ECO:0007669"/>
    <property type="project" value="UniProtKB-SubCell"/>
</dbReference>
<reference evidence="4" key="1">
    <citation type="submission" date="2020-11" db="EMBL/GenBank/DDBJ databases">
        <authorList>
            <person name="Kim M.K."/>
        </authorList>
    </citation>
    <scope>NUCLEOTIDE SEQUENCE</scope>
    <source>
        <strain evidence="4">BT350</strain>
    </source>
</reference>
<dbReference type="InterPro" id="IPR001343">
    <property type="entry name" value="Hemolysn_Ca-bd"/>
</dbReference>
<comment type="caution">
    <text evidence="4">The sequence shown here is derived from an EMBL/GenBank/DDBJ whole genome shotgun (WGS) entry which is preliminary data.</text>
</comment>
<evidence type="ECO:0000313" key="4">
    <source>
        <dbReference type="EMBL" id="MBF9232012.1"/>
    </source>
</evidence>
<dbReference type="AlphaFoldDB" id="A0A931FN72"/>
<dbReference type="InterPro" id="IPR018511">
    <property type="entry name" value="Hemolysin-typ_Ca-bd_CS"/>
</dbReference>
<evidence type="ECO:0000256" key="2">
    <source>
        <dbReference type="ARBA" id="ARBA00022525"/>
    </source>
</evidence>
<feature type="region of interest" description="Disordered" evidence="3">
    <location>
        <begin position="440"/>
        <end position="600"/>
    </location>
</feature>
<accession>A0A931FN72</accession>
<dbReference type="Pfam" id="PF00353">
    <property type="entry name" value="HemolysinCabind"/>
    <property type="match status" value="7"/>
</dbReference>
<dbReference type="PROSITE" id="PS00330">
    <property type="entry name" value="HEMOLYSIN_CALCIUM"/>
    <property type="match status" value="4"/>
</dbReference>
<dbReference type="RefSeq" id="WP_196269998.1">
    <property type="nucleotide sequence ID" value="NZ_JADQDO010000001.1"/>
</dbReference>
<organism evidence="4 5">
    <name type="scientific">Microvirga alba</name>
    <dbReference type="NCBI Taxonomy" id="2791025"/>
    <lineage>
        <taxon>Bacteria</taxon>
        <taxon>Pseudomonadati</taxon>
        <taxon>Pseudomonadota</taxon>
        <taxon>Alphaproteobacteria</taxon>
        <taxon>Hyphomicrobiales</taxon>
        <taxon>Methylobacteriaceae</taxon>
        <taxon>Microvirga</taxon>
    </lineage>
</organism>
<evidence type="ECO:0008006" key="6">
    <source>
        <dbReference type="Google" id="ProtNLM"/>
    </source>
</evidence>
<dbReference type="Proteomes" id="UP000599312">
    <property type="component" value="Unassembled WGS sequence"/>
</dbReference>
<dbReference type="Gene3D" id="2.150.10.10">
    <property type="entry name" value="Serralysin-like metalloprotease, C-terminal"/>
    <property type="match status" value="4"/>
</dbReference>
<dbReference type="GO" id="GO:0005509">
    <property type="term" value="F:calcium ion binding"/>
    <property type="evidence" value="ECO:0007669"/>
    <property type="project" value="InterPro"/>
</dbReference>
<dbReference type="EMBL" id="JADQDO010000001">
    <property type="protein sequence ID" value="MBF9232012.1"/>
    <property type="molecule type" value="Genomic_DNA"/>
</dbReference>
<dbReference type="PANTHER" id="PTHR38340:SF1">
    <property type="entry name" value="S-LAYER PROTEIN"/>
    <property type="match status" value="1"/>
</dbReference>
<name>A0A931FN72_9HYPH</name>